<evidence type="ECO:0000259" key="1">
    <source>
        <dbReference type="Pfam" id="PF13186"/>
    </source>
</evidence>
<name>A0A086A493_9FLAO</name>
<dbReference type="InterPro" id="IPR058240">
    <property type="entry name" value="rSAM_sf"/>
</dbReference>
<dbReference type="Proteomes" id="UP000028705">
    <property type="component" value="Unassembled WGS sequence"/>
</dbReference>
<dbReference type="Pfam" id="PF13186">
    <property type="entry name" value="SPASM"/>
    <property type="match status" value="1"/>
</dbReference>
<dbReference type="eggNOG" id="COG0641">
    <property type="taxonomic scope" value="Bacteria"/>
</dbReference>
<gene>
    <name evidence="2" type="ORF">IW15_14930</name>
</gene>
<dbReference type="EMBL" id="JPRH01000006">
    <property type="protein sequence ID" value="KFF11507.1"/>
    <property type="molecule type" value="Genomic_DNA"/>
</dbReference>
<comment type="caution">
    <text evidence="2">The sequence shown here is derived from an EMBL/GenBank/DDBJ whole genome shotgun (WGS) entry which is preliminary data.</text>
</comment>
<keyword evidence="3" id="KW-1185">Reference proteome</keyword>
<protein>
    <recommendedName>
        <fullName evidence="1">4Fe4S-binding SPASM domain-containing protein</fullName>
    </recommendedName>
</protein>
<dbReference type="InterPro" id="IPR023885">
    <property type="entry name" value="4Fe4S-binding_SPASM_dom"/>
</dbReference>
<dbReference type="NCBIfam" id="TIGR04193">
    <property type="entry name" value="SPASM_w_grasp"/>
    <property type="match status" value="1"/>
</dbReference>
<dbReference type="SUPFAM" id="SSF102114">
    <property type="entry name" value="Radical SAM enzymes"/>
    <property type="match status" value="1"/>
</dbReference>
<sequence length="323" mass="37450">MNNNFFVLYSDCIPVNGSARSLICDLGRNDFIFIETGHYEALSKNTVVVDHENKEWLDYLVEEDYGFYTDTPERFPRLTFNHENSSIITNAIVELNESADHLKKLLEKSEQSRIEALELRVYNRSKDFLVDILNLISISNIRSVSLCLSDYRTINEDFTMVLSDINTLRDQFNELKAISLFECSENDSFIIQDTLIVYNTMSLRNDHCGRISPKNFIINFQNFAEANHCNSCLNKKMALDTEGNIKPCPSIQRAIGNINDFDLRDIANNTVIQSYNIAKDQIEVCRDCEFRYICHDCRAYLSPEKMNTKPKYCSYDPYTATWQ</sequence>
<dbReference type="AlphaFoldDB" id="A0A086A493"/>
<reference evidence="2 3" key="1">
    <citation type="submission" date="2014-07" db="EMBL/GenBank/DDBJ databases">
        <title>Genome of Chryseobacterium soli DSM 19298.</title>
        <authorList>
            <person name="Stropko S.J."/>
            <person name="Pipes S.E."/>
            <person name="Newman J."/>
        </authorList>
    </citation>
    <scope>NUCLEOTIDE SEQUENCE [LARGE SCALE GENOMIC DNA]</scope>
    <source>
        <strain evidence="2 3">DSM 19298</strain>
    </source>
</reference>
<dbReference type="NCBIfam" id="TIGR04085">
    <property type="entry name" value="rSAM_more_4Fe4S"/>
    <property type="match status" value="1"/>
</dbReference>
<organism evidence="2 3">
    <name type="scientific">Chryseobacterium soli</name>
    <dbReference type="NCBI Taxonomy" id="445961"/>
    <lineage>
        <taxon>Bacteria</taxon>
        <taxon>Pseudomonadati</taxon>
        <taxon>Bacteroidota</taxon>
        <taxon>Flavobacteriia</taxon>
        <taxon>Flavobacteriales</taxon>
        <taxon>Weeksellaceae</taxon>
        <taxon>Chryseobacterium group</taxon>
        <taxon>Chryseobacterium</taxon>
    </lineage>
</organism>
<accession>A0A086A493</accession>
<feature type="domain" description="4Fe4S-binding SPASM" evidence="1">
    <location>
        <begin position="229"/>
        <end position="289"/>
    </location>
</feature>
<evidence type="ECO:0000313" key="3">
    <source>
        <dbReference type="Proteomes" id="UP000028705"/>
    </source>
</evidence>
<dbReference type="InterPro" id="IPR026497">
    <property type="entry name" value="GRASP-with-SPASM"/>
</dbReference>
<proteinExistence type="predicted"/>
<dbReference type="STRING" id="445961.IW15_14930"/>
<evidence type="ECO:0000313" key="2">
    <source>
        <dbReference type="EMBL" id="KFF11507.1"/>
    </source>
</evidence>